<proteinExistence type="predicted"/>
<name>A0A1T5BY75_9SPHI</name>
<dbReference type="GO" id="GO:0016209">
    <property type="term" value="F:antioxidant activity"/>
    <property type="evidence" value="ECO:0007669"/>
    <property type="project" value="InterPro"/>
</dbReference>
<dbReference type="PROSITE" id="PS51352">
    <property type="entry name" value="THIOREDOXIN_2"/>
    <property type="match status" value="1"/>
</dbReference>
<dbReference type="Gene3D" id="3.40.30.10">
    <property type="entry name" value="Glutaredoxin"/>
    <property type="match status" value="1"/>
</dbReference>
<dbReference type="CDD" id="cd02970">
    <property type="entry name" value="PRX_like2"/>
    <property type="match status" value="1"/>
</dbReference>
<organism evidence="2 3">
    <name type="scientific">Sphingobacterium nematocida</name>
    <dbReference type="NCBI Taxonomy" id="1513896"/>
    <lineage>
        <taxon>Bacteria</taxon>
        <taxon>Pseudomonadati</taxon>
        <taxon>Bacteroidota</taxon>
        <taxon>Sphingobacteriia</taxon>
        <taxon>Sphingobacteriales</taxon>
        <taxon>Sphingobacteriaceae</taxon>
        <taxon>Sphingobacterium</taxon>
    </lineage>
</organism>
<gene>
    <name evidence="2" type="ORF">SAMN05660841_00933</name>
</gene>
<evidence type="ECO:0000259" key="1">
    <source>
        <dbReference type="PROSITE" id="PS51352"/>
    </source>
</evidence>
<accession>A0A1T5BY75</accession>
<dbReference type="Proteomes" id="UP000190150">
    <property type="component" value="Unassembled WGS sequence"/>
</dbReference>
<dbReference type="InterPro" id="IPR000866">
    <property type="entry name" value="AhpC/TSA"/>
</dbReference>
<feature type="domain" description="Thioredoxin" evidence="1">
    <location>
        <begin position="44"/>
        <end position="212"/>
    </location>
</feature>
<dbReference type="AlphaFoldDB" id="A0A1T5BY75"/>
<dbReference type="PANTHER" id="PTHR42852:SF13">
    <property type="entry name" value="PROTEIN DIPZ"/>
    <property type="match status" value="1"/>
</dbReference>
<dbReference type="GO" id="GO:0016491">
    <property type="term" value="F:oxidoreductase activity"/>
    <property type="evidence" value="ECO:0007669"/>
    <property type="project" value="InterPro"/>
</dbReference>
<dbReference type="InterPro" id="IPR013766">
    <property type="entry name" value="Thioredoxin_domain"/>
</dbReference>
<reference evidence="3" key="1">
    <citation type="submission" date="2017-02" db="EMBL/GenBank/DDBJ databases">
        <authorList>
            <person name="Varghese N."/>
            <person name="Submissions S."/>
        </authorList>
    </citation>
    <scope>NUCLEOTIDE SEQUENCE [LARGE SCALE GENOMIC DNA]</scope>
    <source>
        <strain evidence="3">DSM 24091</strain>
    </source>
</reference>
<keyword evidence="3" id="KW-1185">Reference proteome</keyword>
<dbReference type="InterPro" id="IPR036249">
    <property type="entry name" value="Thioredoxin-like_sf"/>
</dbReference>
<dbReference type="OrthoDB" id="9809746at2"/>
<dbReference type="EMBL" id="FUZF01000003">
    <property type="protein sequence ID" value="SKB52308.1"/>
    <property type="molecule type" value="Genomic_DNA"/>
</dbReference>
<sequence>MKKLKQQIDELNEALASQLPSNIVEVFEQSIEDLKKQNIAETSAQLGQKFPNFSLTNWKNKTIELDGLLKRGKVIVAFFRGSWCPYCNLELQALQARLKELDDRKVSLVGVSPQLSHYNQELMGNHNLEFELLTDKDNKLAQMLGISFQLQEYAVSVYNSLGINLSMFNANENNELPVPAVFVVDTDYSIVYKFVDSNYMNRLDIEELIEQL</sequence>
<evidence type="ECO:0000313" key="3">
    <source>
        <dbReference type="Proteomes" id="UP000190150"/>
    </source>
</evidence>
<dbReference type="InterPro" id="IPR050553">
    <property type="entry name" value="Thioredoxin_ResA/DsbE_sf"/>
</dbReference>
<protein>
    <submittedName>
        <fullName evidence="2">Peroxiredoxin</fullName>
    </submittedName>
</protein>
<dbReference type="PANTHER" id="PTHR42852">
    <property type="entry name" value="THIOL:DISULFIDE INTERCHANGE PROTEIN DSBE"/>
    <property type="match status" value="1"/>
</dbReference>
<dbReference type="RefSeq" id="WP_079641678.1">
    <property type="nucleotide sequence ID" value="NZ_FUZF01000003.1"/>
</dbReference>
<dbReference type="SUPFAM" id="SSF52833">
    <property type="entry name" value="Thioredoxin-like"/>
    <property type="match status" value="1"/>
</dbReference>
<dbReference type="Pfam" id="PF00578">
    <property type="entry name" value="AhpC-TSA"/>
    <property type="match status" value="1"/>
</dbReference>
<evidence type="ECO:0000313" key="2">
    <source>
        <dbReference type="EMBL" id="SKB52308.1"/>
    </source>
</evidence>
<dbReference type="STRING" id="1513896.SAMN05660841_00933"/>